<keyword evidence="2" id="KW-0378">Hydrolase</keyword>
<dbReference type="SUPFAM" id="SSF88723">
    <property type="entry name" value="PIN domain-like"/>
    <property type="match status" value="1"/>
</dbReference>
<name>A0A4D6Y481_BUCMH</name>
<evidence type="ECO:0000313" key="5">
    <source>
        <dbReference type="EMBL" id="QCI23393.1"/>
    </source>
</evidence>
<dbReference type="Pfam" id="PF02739">
    <property type="entry name" value="5_3_exonuc_N"/>
    <property type="match status" value="1"/>
</dbReference>
<dbReference type="CDD" id="cd09898">
    <property type="entry name" value="H3TH_53EXO"/>
    <property type="match status" value="1"/>
</dbReference>
<evidence type="ECO:0000313" key="6">
    <source>
        <dbReference type="Proteomes" id="UP000298566"/>
    </source>
</evidence>
<dbReference type="Proteomes" id="UP000298566">
    <property type="component" value="Chromosome"/>
</dbReference>
<dbReference type="OrthoDB" id="9806424at2"/>
<dbReference type="GO" id="GO:0017108">
    <property type="term" value="F:5'-flap endonuclease activity"/>
    <property type="evidence" value="ECO:0007669"/>
    <property type="project" value="InterPro"/>
</dbReference>
<accession>A0A4D6Y481</accession>
<dbReference type="Gene3D" id="3.40.50.1010">
    <property type="entry name" value="5'-nuclease"/>
    <property type="match status" value="1"/>
</dbReference>
<dbReference type="SMART" id="SM00475">
    <property type="entry name" value="53EXOc"/>
    <property type="match status" value="1"/>
</dbReference>
<feature type="domain" description="5'-3' exonuclease" evidence="4">
    <location>
        <begin position="9"/>
        <end position="269"/>
    </location>
</feature>
<dbReference type="SMART" id="SM00279">
    <property type="entry name" value="HhH2"/>
    <property type="match status" value="1"/>
</dbReference>
<proteinExistence type="predicted"/>
<gene>
    <name evidence="5" type="ORF">D9V73_01970</name>
</gene>
<dbReference type="InterPro" id="IPR029060">
    <property type="entry name" value="PIN-like_dom_sf"/>
</dbReference>
<dbReference type="InterPro" id="IPR020045">
    <property type="entry name" value="DNA_polI_H3TH"/>
</dbReference>
<organism evidence="5 6">
    <name type="scientific">Buchnera aphidicola subsp. Melaphis rhois</name>
    <dbReference type="NCBI Taxonomy" id="118103"/>
    <lineage>
        <taxon>Bacteria</taxon>
        <taxon>Pseudomonadati</taxon>
        <taxon>Pseudomonadota</taxon>
        <taxon>Gammaproteobacteria</taxon>
        <taxon>Enterobacterales</taxon>
        <taxon>Erwiniaceae</taxon>
        <taxon>Buchnera</taxon>
    </lineage>
</organism>
<dbReference type="GO" id="GO:0003677">
    <property type="term" value="F:DNA binding"/>
    <property type="evidence" value="ECO:0007669"/>
    <property type="project" value="UniProtKB-KW"/>
</dbReference>
<dbReference type="SUPFAM" id="SSF47807">
    <property type="entry name" value="5' to 3' exonuclease, C-terminal subdomain"/>
    <property type="match status" value="1"/>
</dbReference>
<protein>
    <recommendedName>
        <fullName evidence="4">5'-3' exonuclease domain-containing protein</fullName>
    </recommendedName>
</protein>
<reference evidence="5 6" key="1">
    <citation type="submission" date="2018-10" db="EMBL/GenBank/DDBJ databases">
        <title>Comparative functional genomics of the obligate endosymbiont Buchnera aphidicola.</title>
        <authorList>
            <person name="Chong R.A."/>
        </authorList>
    </citation>
    <scope>NUCLEOTIDE SEQUENCE [LARGE SCALE GENOMIC DNA]</scope>
    <source>
        <strain evidence="5 6">Mrh</strain>
    </source>
</reference>
<keyword evidence="1" id="KW-0540">Nuclease</keyword>
<dbReference type="InterPro" id="IPR020046">
    <property type="entry name" value="5-3_exonucl_a-hlix_arch_N"/>
</dbReference>
<evidence type="ECO:0000259" key="4">
    <source>
        <dbReference type="SMART" id="SM00475"/>
    </source>
</evidence>
<dbReference type="InterPro" id="IPR002421">
    <property type="entry name" value="5-3_exonuclease"/>
</dbReference>
<dbReference type="Pfam" id="PF01367">
    <property type="entry name" value="5_3_exonuc"/>
    <property type="match status" value="1"/>
</dbReference>
<keyword evidence="3" id="KW-0238">DNA-binding</keyword>
<dbReference type="AlphaFoldDB" id="A0A4D6Y481"/>
<dbReference type="EMBL" id="CP033004">
    <property type="protein sequence ID" value="QCI23393.1"/>
    <property type="molecule type" value="Genomic_DNA"/>
</dbReference>
<sequence length="310" mass="35466">MVYNKKNIDYLLIDGTSHLYRAYYSFSSLSNKNGIPSGAIYGVINTLKKLVLEYPYSQIIIAFDSPNKTFRHTLFQYYKINRKMMPNNLKVQIKPLYRIIKTIGFPIIIMPNFEADDIIGTLAHEANNKNKFTLISTNDKDLGQLVNSHTSILEMKSKKILGEEEIKKKHGVIPTLIPDLFGLMGDKSDNIPGVSRIGEKTAICLLKKFGSLKNIYNNTDKISQCSFRGAKNIAKILIKNKTLAFLSQNLATIKTDILMPKSINELKTSPISTYELSYLFKYYDFHNWLRLLNQGEWLTNTSILKLYNKT</sequence>
<evidence type="ECO:0000256" key="1">
    <source>
        <dbReference type="ARBA" id="ARBA00022722"/>
    </source>
</evidence>
<dbReference type="GO" id="GO:0008409">
    <property type="term" value="F:5'-3' exonuclease activity"/>
    <property type="evidence" value="ECO:0007669"/>
    <property type="project" value="InterPro"/>
</dbReference>
<evidence type="ECO:0000256" key="3">
    <source>
        <dbReference type="ARBA" id="ARBA00023125"/>
    </source>
</evidence>
<dbReference type="CDD" id="cd09859">
    <property type="entry name" value="PIN_53EXO"/>
    <property type="match status" value="1"/>
</dbReference>
<evidence type="ECO:0000256" key="2">
    <source>
        <dbReference type="ARBA" id="ARBA00022801"/>
    </source>
</evidence>
<dbReference type="PANTHER" id="PTHR42646">
    <property type="entry name" value="FLAP ENDONUCLEASE XNI"/>
    <property type="match status" value="1"/>
</dbReference>
<dbReference type="GO" id="GO:0033567">
    <property type="term" value="P:DNA replication, Okazaki fragment processing"/>
    <property type="evidence" value="ECO:0007669"/>
    <property type="project" value="InterPro"/>
</dbReference>
<dbReference type="Gene3D" id="1.10.150.20">
    <property type="entry name" value="5' to 3' exonuclease, C-terminal subdomain"/>
    <property type="match status" value="1"/>
</dbReference>
<dbReference type="FunFam" id="1.10.150.20:FF:000003">
    <property type="entry name" value="DNA polymerase I"/>
    <property type="match status" value="1"/>
</dbReference>
<dbReference type="InterPro" id="IPR008918">
    <property type="entry name" value="HhH2"/>
</dbReference>
<dbReference type="InterPro" id="IPR036279">
    <property type="entry name" value="5-3_exonuclease_C_sf"/>
</dbReference>
<dbReference type="InterPro" id="IPR038969">
    <property type="entry name" value="FEN"/>
</dbReference>
<dbReference type="PANTHER" id="PTHR42646:SF2">
    <property type="entry name" value="5'-3' EXONUCLEASE FAMILY PROTEIN"/>
    <property type="match status" value="1"/>
</dbReference>
<dbReference type="RefSeq" id="WP_158336602.1">
    <property type="nucleotide sequence ID" value="NZ_CP033004.1"/>
</dbReference>